<dbReference type="PANTHER" id="PTHR10584">
    <property type="entry name" value="SUGAR KINASE"/>
    <property type="match status" value="1"/>
</dbReference>
<reference evidence="5" key="1">
    <citation type="journal article" date="2014" name="Front. Microbiol.">
        <title>High frequency of phylogenetically diverse reductive dehalogenase-homologous genes in deep subseafloor sedimentary metagenomes.</title>
        <authorList>
            <person name="Kawai M."/>
            <person name="Futagami T."/>
            <person name="Toyoda A."/>
            <person name="Takaki Y."/>
            <person name="Nishi S."/>
            <person name="Hori S."/>
            <person name="Arai W."/>
            <person name="Tsubouchi T."/>
            <person name="Morono Y."/>
            <person name="Uchiyama I."/>
            <person name="Ito T."/>
            <person name="Fujiyama A."/>
            <person name="Inagaki F."/>
            <person name="Takami H."/>
        </authorList>
    </citation>
    <scope>NUCLEOTIDE SEQUENCE</scope>
    <source>
        <strain evidence="5">Expedition CK06-06</strain>
    </source>
</reference>
<dbReference type="PROSITE" id="PS00584">
    <property type="entry name" value="PFKB_KINASES_2"/>
    <property type="match status" value="1"/>
</dbReference>
<dbReference type="PANTHER" id="PTHR10584:SF166">
    <property type="entry name" value="RIBOKINASE"/>
    <property type="match status" value="1"/>
</dbReference>
<dbReference type="GO" id="GO:0016301">
    <property type="term" value="F:kinase activity"/>
    <property type="evidence" value="ECO:0007669"/>
    <property type="project" value="UniProtKB-KW"/>
</dbReference>
<keyword evidence="2" id="KW-0808">Transferase</keyword>
<evidence type="ECO:0000256" key="1">
    <source>
        <dbReference type="ARBA" id="ARBA00010688"/>
    </source>
</evidence>
<protein>
    <recommendedName>
        <fullName evidence="4">Carbohydrate kinase PfkB domain-containing protein</fullName>
    </recommendedName>
</protein>
<organism evidence="5">
    <name type="scientific">marine sediment metagenome</name>
    <dbReference type="NCBI Taxonomy" id="412755"/>
    <lineage>
        <taxon>unclassified sequences</taxon>
        <taxon>metagenomes</taxon>
        <taxon>ecological metagenomes</taxon>
    </lineage>
</organism>
<evidence type="ECO:0000256" key="2">
    <source>
        <dbReference type="ARBA" id="ARBA00022679"/>
    </source>
</evidence>
<evidence type="ECO:0000313" key="5">
    <source>
        <dbReference type="EMBL" id="GAI47003.1"/>
    </source>
</evidence>
<dbReference type="InterPro" id="IPR029056">
    <property type="entry name" value="Ribokinase-like"/>
</dbReference>
<dbReference type="AlphaFoldDB" id="X1NTT2"/>
<feature type="non-terminal residue" evidence="5">
    <location>
        <position position="1"/>
    </location>
</feature>
<accession>X1NTT2</accession>
<keyword evidence="3" id="KW-0418">Kinase</keyword>
<comment type="caution">
    <text evidence="5">The sequence shown here is derived from an EMBL/GenBank/DDBJ whole genome shotgun (WGS) entry which is preliminary data.</text>
</comment>
<sequence length="157" mass="16495">AQLASNNGIMVILDPAPAQQLDDDLLKHISILTPNESEAELLTGIPVEDEKSAAKAASYLLAKGVNTVLITLGFRGAFVATEKIQEMIAGLKVTTVDSTAAGDVFNGALAVSLSEKIPLIDAVRFANTAAALSVTKLGAQPSAPLRKEIEEFLIWNP</sequence>
<dbReference type="PRINTS" id="PR00990">
    <property type="entry name" value="RIBOKINASE"/>
</dbReference>
<dbReference type="GO" id="GO:0005829">
    <property type="term" value="C:cytosol"/>
    <property type="evidence" value="ECO:0007669"/>
    <property type="project" value="TreeGrafter"/>
</dbReference>
<feature type="non-terminal residue" evidence="5">
    <location>
        <position position="157"/>
    </location>
</feature>
<dbReference type="InterPro" id="IPR002173">
    <property type="entry name" value="Carboh/pur_kinase_PfkB_CS"/>
</dbReference>
<dbReference type="InterPro" id="IPR011611">
    <property type="entry name" value="PfkB_dom"/>
</dbReference>
<evidence type="ECO:0000256" key="3">
    <source>
        <dbReference type="ARBA" id="ARBA00022777"/>
    </source>
</evidence>
<dbReference type="Pfam" id="PF00294">
    <property type="entry name" value="PfkB"/>
    <property type="match status" value="1"/>
</dbReference>
<comment type="similarity">
    <text evidence="1">Belongs to the carbohydrate kinase PfkB family.</text>
</comment>
<evidence type="ECO:0000259" key="4">
    <source>
        <dbReference type="Pfam" id="PF00294"/>
    </source>
</evidence>
<gene>
    <name evidence="5" type="ORF">S06H3_62175</name>
</gene>
<name>X1NTT2_9ZZZZ</name>
<proteinExistence type="inferred from homology"/>
<dbReference type="InterPro" id="IPR002139">
    <property type="entry name" value="Ribo/fructo_kinase"/>
</dbReference>
<dbReference type="SUPFAM" id="SSF53613">
    <property type="entry name" value="Ribokinase-like"/>
    <property type="match status" value="1"/>
</dbReference>
<dbReference type="Gene3D" id="3.40.1190.20">
    <property type="match status" value="1"/>
</dbReference>
<dbReference type="GO" id="GO:0006796">
    <property type="term" value="P:phosphate-containing compound metabolic process"/>
    <property type="evidence" value="ECO:0007669"/>
    <property type="project" value="UniProtKB-ARBA"/>
</dbReference>
<feature type="domain" description="Carbohydrate kinase PfkB" evidence="4">
    <location>
        <begin position="2"/>
        <end position="144"/>
    </location>
</feature>
<dbReference type="EMBL" id="BARV01040919">
    <property type="protein sequence ID" value="GAI47003.1"/>
    <property type="molecule type" value="Genomic_DNA"/>
</dbReference>